<dbReference type="Gene3D" id="3.40.30.160">
    <property type="entry name" value="Collagenase ColT, N-terminal domain"/>
    <property type="match status" value="1"/>
</dbReference>
<dbReference type="InterPro" id="IPR002169">
    <property type="entry name" value="Peptidase_M9A/M9B"/>
</dbReference>
<keyword evidence="9" id="KW-0378">Hydrolase</keyword>
<dbReference type="InterPro" id="IPR013661">
    <property type="entry name" value="Peptidase_M9_N_dom"/>
</dbReference>
<evidence type="ECO:0000256" key="13">
    <source>
        <dbReference type="PIRSR" id="PIRSR602169-1"/>
    </source>
</evidence>
<dbReference type="AlphaFoldDB" id="A0AAU7QJ28"/>
<evidence type="ECO:0000256" key="12">
    <source>
        <dbReference type="ARBA" id="ARBA00023145"/>
    </source>
</evidence>
<feature type="domain" description="Peptidase M9 collagenase N-terminal" evidence="16">
    <location>
        <begin position="80"/>
        <end position="262"/>
    </location>
</feature>
<evidence type="ECO:0000256" key="3">
    <source>
        <dbReference type="ARBA" id="ARBA00004613"/>
    </source>
</evidence>
<keyword evidence="11" id="KW-0482">Metalloprotease</keyword>
<dbReference type="Gene3D" id="1.10.390.20">
    <property type="match status" value="1"/>
</dbReference>
<evidence type="ECO:0000256" key="6">
    <source>
        <dbReference type="ARBA" id="ARBA00022670"/>
    </source>
</evidence>
<dbReference type="Pfam" id="PF04151">
    <property type="entry name" value="PPC"/>
    <property type="match status" value="2"/>
</dbReference>
<keyword evidence="7" id="KW-0479">Metal-binding</keyword>
<evidence type="ECO:0000256" key="10">
    <source>
        <dbReference type="ARBA" id="ARBA00022833"/>
    </source>
</evidence>
<keyword evidence="8" id="KW-0732">Signal</keyword>
<evidence type="ECO:0000256" key="14">
    <source>
        <dbReference type="SAM" id="MobiDB-lite"/>
    </source>
</evidence>
<evidence type="ECO:0000256" key="1">
    <source>
        <dbReference type="ARBA" id="ARBA00000424"/>
    </source>
</evidence>
<keyword evidence="12" id="KW-0865">Zymogen</keyword>
<feature type="region of interest" description="Disordered" evidence="14">
    <location>
        <begin position="620"/>
        <end position="660"/>
    </location>
</feature>
<feature type="domain" description="Peptidase C-terminal archaeal/bacterial" evidence="15">
    <location>
        <begin position="679"/>
        <end position="748"/>
    </location>
</feature>
<feature type="compositionally biased region" description="Basic and acidic residues" evidence="14">
    <location>
        <begin position="50"/>
        <end position="63"/>
    </location>
</feature>
<evidence type="ECO:0000259" key="16">
    <source>
        <dbReference type="Pfam" id="PF08453"/>
    </source>
</evidence>
<comment type="catalytic activity">
    <reaction evidence="1">
        <text>Digestion of native collagen in the triple helical region at Xaa-|-Gly bonds. With synthetic peptides, a preference is shown for Gly at P3 and P1', Pro and Ala at P2 and P2', and hydroxyproline, Ala or Arg at P3'.</text>
        <dbReference type="EC" id="3.4.24.3"/>
    </reaction>
</comment>
<evidence type="ECO:0000256" key="11">
    <source>
        <dbReference type="ARBA" id="ARBA00023049"/>
    </source>
</evidence>
<dbReference type="EMBL" id="CP157948">
    <property type="protein sequence ID" value="XBS89619.1"/>
    <property type="molecule type" value="Genomic_DNA"/>
</dbReference>
<evidence type="ECO:0000256" key="2">
    <source>
        <dbReference type="ARBA" id="ARBA00001947"/>
    </source>
</evidence>
<dbReference type="InterPro" id="IPR007280">
    <property type="entry name" value="Peptidase_C_arc/bac"/>
</dbReference>
<dbReference type="Gene3D" id="2.60.120.380">
    <property type="match status" value="2"/>
</dbReference>
<feature type="active site" evidence="13">
    <location>
        <position position="485"/>
    </location>
</feature>
<reference evidence="17" key="1">
    <citation type="submission" date="2024-06" db="EMBL/GenBank/DDBJ databases">
        <authorList>
            <person name="Sun Y."/>
        </authorList>
    </citation>
    <scope>NUCLEOTIDE SEQUENCE</scope>
    <source>
        <strain evidence="17">IGA1.0</strain>
    </source>
</reference>
<proteinExistence type="predicted"/>
<feature type="compositionally biased region" description="Pro residues" evidence="14">
    <location>
        <begin position="628"/>
        <end position="652"/>
    </location>
</feature>
<dbReference type="PANTHER" id="PTHR13062">
    <property type="entry name" value="COLLAGENASE"/>
    <property type="match status" value="1"/>
</dbReference>
<organism evidence="17">
    <name type="scientific">Rhodanobacter sp. IGA1.0</name>
    <dbReference type="NCBI Taxonomy" id="3158582"/>
    <lineage>
        <taxon>Bacteria</taxon>
        <taxon>Pseudomonadati</taxon>
        <taxon>Pseudomonadota</taxon>
        <taxon>Gammaproteobacteria</taxon>
        <taxon>Lysobacterales</taxon>
        <taxon>Rhodanobacteraceae</taxon>
        <taxon>Rhodanobacter</taxon>
    </lineage>
</organism>
<evidence type="ECO:0000256" key="5">
    <source>
        <dbReference type="ARBA" id="ARBA00022525"/>
    </source>
</evidence>
<keyword evidence="5" id="KW-0964">Secreted</keyword>
<dbReference type="PRINTS" id="PR00931">
    <property type="entry name" value="MICOLLPTASE"/>
</dbReference>
<evidence type="ECO:0000256" key="9">
    <source>
        <dbReference type="ARBA" id="ARBA00022801"/>
    </source>
</evidence>
<dbReference type="PANTHER" id="PTHR13062:SF9">
    <property type="entry name" value="MICROBIAL COLLAGENASE"/>
    <property type="match status" value="1"/>
</dbReference>
<accession>A0AAU7QJ28</accession>
<comment type="subcellular location">
    <subcellularLocation>
        <location evidence="3">Secreted</location>
    </subcellularLocation>
</comment>
<dbReference type="RefSeq" id="WP_350016037.1">
    <property type="nucleotide sequence ID" value="NZ_CP157948.1"/>
</dbReference>
<protein>
    <recommendedName>
        <fullName evidence="4">microbial collagenase</fullName>
        <ecNumber evidence="4">3.4.24.3</ecNumber>
    </recommendedName>
</protein>
<sequence length="887" mass="95937">MPLYAAPTKVQKKTPAPTAAALRTTGLQPTLRHHQLRPLKPNERPPQSSSREHLYTDYDRPERNQSTSLRRSLAAATAACDVNAFASASGSTLVTLVRNSSVDGCINTLFGVTGASAGQVFNQAKMVTIANALQSNAASYAGNNSAGTLQLILFLRAGYYVQYGDPTDVGTYGTPLKNAIRPALDAFVANSHFRDVNDDHGAVLAEFVTLIDSSGENAHQMNTVKGLLDRYNASYHSYWYMMSAVNNVFTVLFRGHYNADFQALVQSDASITTSLSGFVSRNAAEVGTDNEYLLSNASRELARFLQYTSLQPTVKPQVKSILTAYSMTGAGASIWVGTADVADFYDHADCSYFGICNFQTQLAQVVLPITTQCSPDLRLRAQALTPAQVTETCNKVINEEQYFHDRVNDGNTPVANDHNTMLELVIFHSSTDYQTYSGVIFGNDTNNGGMYLEGDPSDPANQPRFVAYEAEWMRPTFEVWNLTHEYVHYLDGRFDMYGDFNAAMSVPSVWWVEGLAEYVSYSYRGIPYPEAIADAGTRQFPLSTVYDNDYNSGEERVYRWGYLGVRYMFEKQPQQVGQILGYFRPGNYTGYASYLQSIHNTHDSDWNTWLGCLNANQGDTSTCGGTTTPPPSTPPPTDPPPTDPPPTTPPSNLPECPGSSGLLADGCQVSNVQASRAGDSQYFYIYLPANTPSLTINTVGGSGNADLYVSARGWPSTTDYDKRSTGSSNTESVSVTPPSAAGYYYVAVVATAPYSGVAVSASLGGGSTTPPPATWPECTGDAGMLASGCQHSNVQATRVGDTEYFYILVPNGTTGLHVETTGGTGNADLYVSRRGWPSATDYDQLSAHSGNSESIDIAQPSGNTYYYVAVTAAAPYSGVAVRARLTP</sequence>
<keyword evidence="6" id="KW-0645">Protease</keyword>
<evidence type="ECO:0000259" key="15">
    <source>
        <dbReference type="Pfam" id="PF04151"/>
    </source>
</evidence>
<dbReference type="Pfam" id="PF08453">
    <property type="entry name" value="Peptidase_M9_N"/>
    <property type="match status" value="1"/>
</dbReference>
<dbReference type="Pfam" id="PF01752">
    <property type="entry name" value="Peptidase_M9"/>
    <property type="match status" value="1"/>
</dbReference>
<feature type="region of interest" description="Disordered" evidence="14">
    <location>
        <begin position="1"/>
        <end position="68"/>
    </location>
</feature>
<dbReference type="EC" id="3.4.24.3" evidence="4"/>
<gene>
    <name evidence="17" type="ORF">ABNK63_14640</name>
</gene>
<feature type="compositionally biased region" description="Low complexity" evidence="14">
    <location>
        <begin position="1"/>
        <end position="21"/>
    </location>
</feature>
<dbReference type="GO" id="GO:0008270">
    <property type="term" value="F:zinc ion binding"/>
    <property type="evidence" value="ECO:0007669"/>
    <property type="project" value="InterPro"/>
</dbReference>
<feature type="domain" description="Peptidase C-terminal archaeal/bacterial" evidence="15">
    <location>
        <begin position="801"/>
        <end position="871"/>
    </location>
</feature>
<dbReference type="GO" id="GO:0006508">
    <property type="term" value="P:proteolysis"/>
    <property type="evidence" value="ECO:0007669"/>
    <property type="project" value="UniProtKB-KW"/>
</dbReference>
<dbReference type="GO" id="GO:0005576">
    <property type="term" value="C:extracellular region"/>
    <property type="evidence" value="ECO:0007669"/>
    <property type="project" value="UniProtKB-SubCell"/>
</dbReference>
<evidence type="ECO:0000256" key="7">
    <source>
        <dbReference type="ARBA" id="ARBA00022723"/>
    </source>
</evidence>
<evidence type="ECO:0000256" key="8">
    <source>
        <dbReference type="ARBA" id="ARBA00022729"/>
    </source>
</evidence>
<dbReference type="GO" id="GO:0004222">
    <property type="term" value="F:metalloendopeptidase activity"/>
    <property type="evidence" value="ECO:0007669"/>
    <property type="project" value="UniProtKB-EC"/>
</dbReference>
<comment type="cofactor">
    <cofactor evidence="2">
        <name>Zn(2+)</name>
        <dbReference type="ChEBI" id="CHEBI:29105"/>
    </cofactor>
</comment>
<keyword evidence="10" id="KW-0862">Zinc</keyword>
<name>A0AAU7QJ28_9GAMM</name>
<evidence type="ECO:0000313" key="17">
    <source>
        <dbReference type="EMBL" id="XBS89619.1"/>
    </source>
</evidence>
<evidence type="ECO:0000256" key="4">
    <source>
        <dbReference type="ARBA" id="ARBA00012653"/>
    </source>
</evidence>